<comment type="caution">
    <text evidence="1">The sequence shown here is derived from an EMBL/GenBank/DDBJ whole genome shotgun (WGS) entry which is preliminary data.</text>
</comment>
<evidence type="ECO:0000313" key="1">
    <source>
        <dbReference type="EMBL" id="CAI2179130.1"/>
    </source>
</evidence>
<gene>
    <name evidence="1" type="ORF">FWILDA_LOCUS8934</name>
</gene>
<dbReference type="AlphaFoldDB" id="A0A9W4SRU9"/>
<dbReference type="EMBL" id="CAMKVN010001997">
    <property type="protein sequence ID" value="CAI2179130.1"/>
    <property type="molecule type" value="Genomic_DNA"/>
</dbReference>
<dbReference type="OrthoDB" id="2424212at2759"/>
<organism evidence="1 2">
    <name type="scientific">Funneliformis geosporum</name>
    <dbReference type="NCBI Taxonomy" id="1117311"/>
    <lineage>
        <taxon>Eukaryota</taxon>
        <taxon>Fungi</taxon>
        <taxon>Fungi incertae sedis</taxon>
        <taxon>Mucoromycota</taxon>
        <taxon>Glomeromycotina</taxon>
        <taxon>Glomeromycetes</taxon>
        <taxon>Glomerales</taxon>
        <taxon>Glomeraceae</taxon>
        <taxon>Funneliformis</taxon>
    </lineage>
</organism>
<dbReference type="Proteomes" id="UP001153678">
    <property type="component" value="Unassembled WGS sequence"/>
</dbReference>
<proteinExistence type="predicted"/>
<keyword evidence="2" id="KW-1185">Reference proteome</keyword>
<protein>
    <submittedName>
        <fullName evidence="1">2691_t:CDS:1</fullName>
    </submittedName>
</protein>
<reference evidence="1" key="1">
    <citation type="submission" date="2022-08" db="EMBL/GenBank/DDBJ databases">
        <authorList>
            <person name="Kallberg Y."/>
            <person name="Tangrot J."/>
            <person name="Rosling A."/>
        </authorList>
    </citation>
    <scope>NUCLEOTIDE SEQUENCE</scope>
    <source>
        <strain evidence="1">Wild A</strain>
    </source>
</reference>
<name>A0A9W4SRU9_9GLOM</name>
<sequence length="116" mass="13705">MKNNALIFINKKLGVINYELSAKLEQSKLLYRSFCQISRSTVLTDDDAMLNADDIKTEMKEILKTLLSEYEMRYDKVFNSVDNKKIQKKLVPELLRSLQSPSYLKLKKWFYALHKH</sequence>
<evidence type="ECO:0000313" key="2">
    <source>
        <dbReference type="Proteomes" id="UP001153678"/>
    </source>
</evidence>
<accession>A0A9W4SRU9</accession>